<proteinExistence type="predicted"/>
<gene>
    <name evidence="2" type="ORF">AWN90_06850</name>
</gene>
<dbReference type="EMBL" id="LWGR01000016">
    <property type="protein sequence ID" value="KZM70256.1"/>
    <property type="molecule type" value="Genomic_DNA"/>
</dbReference>
<accession>A0A164JC38</accession>
<protein>
    <submittedName>
        <fullName evidence="2">Uncharacterized protein</fullName>
    </submittedName>
</protein>
<feature type="region of interest" description="Disordered" evidence="1">
    <location>
        <begin position="1"/>
        <end position="28"/>
    </location>
</feature>
<reference evidence="2 3" key="1">
    <citation type="submission" date="2016-04" db="EMBL/GenBank/DDBJ databases">
        <authorList>
            <person name="Evans L.H."/>
            <person name="Alamgir A."/>
            <person name="Owens N."/>
            <person name="Weber N.D."/>
            <person name="Virtaneva K."/>
            <person name="Barbian K."/>
            <person name="Babar A."/>
            <person name="Rosenke K."/>
        </authorList>
    </citation>
    <scope>NUCLEOTIDE SEQUENCE [LARGE SCALE GENOMIC DNA]</scope>
    <source>
        <strain evidence="2 3">IFM 0406</strain>
    </source>
</reference>
<keyword evidence="3" id="KW-1185">Reference proteome</keyword>
<evidence type="ECO:0000256" key="1">
    <source>
        <dbReference type="SAM" id="MobiDB-lite"/>
    </source>
</evidence>
<comment type="caution">
    <text evidence="2">The sequence shown here is derived from an EMBL/GenBank/DDBJ whole genome shotgun (WGS) entry which is preliminary data.</text>
</comment>
<evidence type="ECO:0000313" key="3">
    <source>
        <dbReference type="Proteomes" id="UP000076512"/>
    </source>
</evidence>
<dbReference type="AlphaFoldDB" id="A0A164JC38"/>
<organism evidence="2 3">
    <name type="scientific">Nocardia terpenica</name>
    <dbReference type="NCBI Taxonomy" id="455432"/>
    <lineage>
        <taxon>Bacteria</taxon>
        <taxon>Bacillati</taxon>
        <taxon>Actinomycetota</taxon>
        <taxon>Actinomycetes</taxon>
        <taxon>Mycobacteriales</taxon>
        <taxon>Nocardiaceae</taxon>
        <taxon>Nocardia</taxon>
    </lineage>
</organism>
<name>A0A164JC38_9NOCA</name>
<sequence>MDAAGLGSPSVDRLLGTEEGADAPATEEPAPVAAILPDPADAVGPLPDSVTSWTAQVLPPLADTARSVVAQIVQAPLP</sequence>
<evidence type="ECO:0000313" key="2">
    <source>
        <dbReference type="EMBL" id="KZM70256.1"/>
    </source>
</evidence>
<dbReference type="Proteomes" id="UP000076512">
    <property type="component" value="Unassembled WGS sequence"/>
</dbReference>